<evidence type="ECO:0000256" key="1">
    <source>
        <dbReference type="ARBA" id="ARBA00022729"/>
    </source>
</evidence>
<gene>
    <name evidence="4" type="ORF">O0I10_003403</name>
</gene>
<organism evidence="4 5">
    <name type="scientific">Lichtheimia ornata</name>
    <dbReference type="NCBI Taxonomy" id="688661"/>
    <lineage>
        <taxon>Eukaryota</taxon>
        <taxon>Fungi</taxon>
        <taxon>Fungi incertae sedis</taxon>
        <taxon>Mucoromycota</taxon>
        <taxon>Mucoromycotina</taxon>
        <taxon>Mucoromycetes</taxon>
        <taxon>Mucorales</taxon>
        <taxon>Lichtheimiaceae</taxon>
        <taxon>Lichtheimia</taxon>
    </lineage>
</organism>
<dbReference type="CDD" id="cd22191">
    <property type="entry name" value="DPBB_RlpA_EXP_N-like"/>
    <property type="match status" value="1"/>
</dbReference>
<name>A0AAD7V8B6_9FUNG</name>
<evidence type="ECO:0000313" key="5">
    <source>
        <dbReference type="Proteomes" id="UP001234581"/>
    </source>
</evidence>
<feature type="chain" id="PRO_5042057084" description="RlpA-like protein double-psi beta-barrel domain-containing protein" evidence="3">
    <location>
        <begin position="21"/>
        <end position="173"/>
    </location>
</feature>
<dbReference type="InterPro" id="IPR051477">
    <property type="entry name" value="Expansin_CellWall"/>
</dbReference>
<reference evidence="4 5" key="1">
    <citation type="submission" date="2023-03" db="EMBL/GenBank/DDBJ databases">
        <title>Genome sequence of Lichtheimia ornata CBS 291.66.</title>
        <authorList>
            <person name="Mohabir J.T."/>
            <person name="Shea T.P."/>
            <person name="Kurbessoian T."/>
            <person name="Berby B."/>
            <person name="Fontaine J."/>
            <person name="Livny J."/>
            <person name="Gnirke A."/>
            <person name="Stajich J.E."/>
            <person name="Cuomo C.A."/>
        </authorList>
    </citation>
    <scope>NUCLEOTIDE SEQUENCE [LARGE SCALE GENOMIC DNA]</scope>
    <source>
        <strain evidence="4">CBS 291.66</strain>
    </source>
</reference>
<comment type="caution">
    <text evidence="4">The sequence shown here is derived from an EMBL/GenBank/DDBJ whole genome shotgun (WGS) entry which is preliminary data.</text>
</comment>
<accession>A0AAD7V8B6</accession>
<evidence type="ECO:0000256" key="2">
    <source>
        <dbReference type="SAM" id="MobiDB-lite"/>
    </source>
</evidence>
<dbReference type="RefSeq" id="XP_058345673.1">
    <property type="nucleotide sequence ID" value="XM_058483474.1"/>
</dbReference>
<feature type="signal peptide" evidence="3">
    <location>
        <begin position="1"/>
        <end position="20"/>
    </location>
</feature>
<evidence type="ECO:0008006" key="6">
    <source>
        <dbReference type="Google" id="ProtNLM"/>
    </source>
</evidence>
<evidence type="ECO:0000256" key="3">
    <source>
        <dbReference type="SAM" id="SignalP"/>
    </source>
</evidence>
<keyword evidence="5" id="KW-1185">Reference proteome</keyword>
<dbReference type="SUPFAM" id="SSF50685">
    <property type="entry name" value="Barwin-like endoglucanases"/>
    <property type="match status" value="1"/>
</dbReference>
<evidence type="ECO:0000313" key="4">
    <source>
        <dbReference type="EMBL" id="KAJ8660760.1"/>
    </source>
</evidence>
<dbReference type="GeneID" id="83210816"/>
<dbReference type="PROSITE" id="PS51257">
    <property type="entry name" value="PROKAR_LIPOPROTEIN"/>
    <property type="match status" value="1"/>
</dbReference>
<feature type="region of interest" description="Disordered" evidence="2">
    <location>
        <begin position="151"/>
        <end position="173"/>
    </location>
</feature>
<keyword evidence="1 3" id="KW-0732">Signal</keyword>
<dbReference type="PANTHER" id="PTHR31836">
    <property type="match status" value="1"/>
</dbReference>
<sequence>MRFLSFTLIFLLAVACMVNARPAGDALSDTLKQIVDAVNKLFSGKATWFRPKTEGGEIGSCGPKESDHDMIVALNKEQYGDLDAKSSWCGKKVLIMSGDKWVDAVITDACPGCAKYSLDLTPAVFKKLADLDKGVLPITWCVIGEKGCKIPGKGGSSKKHGKGKGDDEDDENT</sequence>
<dbReference type="PANTHER" id="PTHR31836:SF28">
    <property type="entry name" value="SRCR DOMAIN-CONTAINING PROTEIN-RELATED"/>
    <property type="match status" value="1"/>
</dbReference>
<dbReference type="Proteomes" id="UP001234581">
    <property type="component" value="Unassembled WGS sequence"/>
</dbReference>
<dbReference type="AlphaFoldDB" id="A0AAD7V8B6"/>
<dbReference type="EMBL" id="JARTCD010000011">
    <property type="protein sequence ID" value="KAJ8660760.1"/>
    <property type="molecule type" value="Genomic_DNA"/>
</dbReference>
<protein>
    <recommendedName>
        <fullName evidence="6">RlpA-like protein double-psi beta-barrel domain-containing protein</fullName>
    </recommendedName>
</protein>
<dbReference type="Gene3D" id="2.40.40.10">
    <property type="entry name" value="RlpA-like domain"/>
    <property type="match status" value="1"/>
</dbReference>
<dbReference type="InterPro" id="IPR036908">
    <property type="entry name" value="RlpA-like_sf"/>
</dbReference>
<proteinExistence type="predicted"/>